<sequence length="137" mass="14733">MENRTLDDTAAAAAAAAAVAKAAECVEIITAKTFPGDAQGFGINNCFTISEFGTCASFRSNVVSMLSMPKDKWSNIAGLARKVAQDEVADQSSALNLSTVVQKLTMKTMFMPLFDRDTHSPEHDSNIRDLAESINQQ</sequence>
<dbReference type="OrthoDB" id="10029320at2759"/>
<dbReference type="AlphaFoldDB" id="A0A4U0TUJ7"/>
<keyword evidence="2" id="KW-1185">Reference proteome</keyword>
<evidence type="ECO:0000313" key="1">
    <source>
        <dbReference type="EMBL" id="TKA25991.1"/>
    </source>
</evidence>
<evidence type="ECO:0000313" key="2">
    <source>
        <dbReference type="Proteomes" id="UP000308549"/>
    </source>
</evidence>
<dbReference type="Proteomes" id="UP000308549">
    <property type="component" value="Unassembled WGS sequence"/>
</dbReference>
<proteinExistence type="predicted"/>
<protein>
    <submittedName>
        <fullName evidence="1">Uncharacterized protein</fullName>
    </submittedName>
</protein>
<comment type="caution">
    <text evidence="1">The sequence shown here is derived from an EMBL/GenBank/DDBJ whole genome shotgun (WGS) entry which is preliminary data.</text>
</comment>
<name>A0A4U0TUJ7_9PEZI</name>
<dbReference type="EMBL" id="NAJL01000031">
    <property type="protein sequence ID" value="TKA25991.1"/>
    <property type="molecule type" value="Genomic_DNA"/>
</dbReference>
<gene>
    <name evidence="1" type="ORF">B0A50_05503</name>
</gene>
<accession>A0A4U0TUJ7</accession>
<reference evidence="1 2" key="1">
    <citation type="submission" date="2017-03" db="EMBL/GenBank/DDBJ databases">
        <title>Genomes of endolithic fungi from Antarctica.</title>
        <authorList>
            <person name="Coleine C."/>
            <person name="Masonjones S."/>
            <person name="Stajich J.E."/>
        </authorList>
    </citation>
    <scope>NUCLEOTIDE SEQUENCE [LARGE SCALE GENOMIC DNA]</scope>
    <source>
        <strain evidence="1 2">CCFEE 6315</strain>
    </source>
</reference>
<organism evidence="1 2">
    <name type="scientific">Salinomyces thailandicus</name>
    <dbReference type="NCBI Taxonomy" id="706561"/>
    <lineage>
        <taxon>Eukaryota</taxon>
        <taxon>Fungi</taxon>
        <taxon>Dikarya</taxon>
        <taxon>Ascomycota</taxon>
        <taxon>Pezizomycotina</taxon>
        <taxon>Dothideomycetes</taxon>
        <taxon>Dothideomycetidae</taxon>
        <taxon>Mycosphaerellales</taxon>
        <taxon>Teratosphaeriaceae</taxon>
        <taxon>Salinomyces</taxon>
    </lineage>
</organism>